<feature type="domain" description="TfuA-like core" evidence="1">
    <location>
        <begin position="4"/>
        <end position="114"/>
    </location>
</feature>
<proteinExistence type="predicted"/>
<dbReference type="Pfam" id="PF07812">
    <property type="entry name" value="TfuA"/>
    <property type="match status" value="1"/>
</dbReference>
<organism evidence="2 3">
    <name type="scientific">Sorangium cellulosum</name>
    <name type="common">Polyangium cellulosum</name>
    <dbReference type="NCBI Taxonomy" id="56"/>
    <lineage>
        <taxon>Bacteria</taxon>
        <taxon>Pseudomonadati</taxon>
        <taxon>Myxococcota</taxon>
        <taxon>Polyangia</taxon>
        <taxon>Polyangiales</taxon>
        <taxon>Polyangiaceae</taxon>
        <taxon>Sorangium</taxon>
    </lineage>
</organism>
<evidence type="ECO:0000313" key="3">
    <source>
        <dbReference type="Proteomes" id="UP000075635"/>
    </source>
</evidence>
<evidence type="ECO:0000259" key="1">
    <source>
        <dbReference type="Pfam" id="PF07812"/>
    </source>
</evidence>
<dbReference type="EMBL" id="JEMB01002981">
    <property type="protein sequence ID" value="KYF76744.1"/>
    <property type="molecule type" value="Genomic_DNA"/>
</dbReference>
<dbReference type="Proteomes" id="UP000075635">
    <property type="component" value="Unassembled WGS sequence"/>
</dbReference>
<protein>
    <recommendedName>
        <fullName evidence="1">TfuA-like core domain-containing protein</fullName>
    </recommendedName>
</protein>
<name>A0A150R8X0_SORCE</name>
<dbReference type="AlphaFoldDB" id="A0A150R8X0"/>
<evidence type="ECO:0000313" key="2">
    <source>
        <dbReference type="EMBL" id="KYF76744.1"/>
    </source>
</evidence>
<reference evidence="2 3" key="1">
    <citation type="submission" date="2014-02" db="EMBL/GenBank/DDBJ databases">
        <title>The small core and large imbalanced accessory genome model reveals a collaborative survival strategy of Sorangium cellulosum strains in nature.</title>
        <authorList>
            <person name="Han K."/>
            <person name="Peng R."/>
            <person name="Blom J."/>
            <person name="Li Y.-Z."/>
        </authorList>
    </citation>
    <scope>NUCLEOTIDE SEQUENCE [LARGE SCALE GENOMIC DNA]</scope>
    <source>
        <strain evidence="2 3">So0011-07</strain>
    </source>
</reference>
<sequence length="161" mass="17872">MHTLAPSPREVLQAIETGVPILGSSSLGALRAVELEPFGMVGVGRIFEMFKRRELIADDEVALVFSSEDLRALSEPLVNIRHALAAAERAGLISGAERRRLIRVARGIYFPERSYRRLFREAEGRVRPEALAALEGFVRSGDHDLKASDARALLVEARRRL</sequence>
<gene>
    <name evidence="2" type="ORF">BE17_44750</name>
</gene>
<comment type="caution">
    <text evidence="2">The sequence shown here is derived from an EMBL/GenBank/DDBJ whole genome shotgun (WGS) entry which is preliminary data.</text>
</comment>
<accession>A0A150R8X0</accession>
<dbReference type="InterPro" id="IPR012924">
    <property type="entry name" value="TfuA_core"/>
</dbReference>